<feature type="compositionally biased region" description="Basic and acidic residues" evidence="3">
    <location>
        <begin position="1030"/>
        <end position="1044"/>
    </location>
</feature>
<feature type="compositionally biased region" description="Basic and acidic residues" evidence="3">
    <location>
        <begin position="1074"/>
        <end position="1085"/>
    </location>
</feature>
<keyword evidence="6" id="KW-0489">Methyltransferase</keyword>
<dbReference type="Proteomes" id="UP000243579">
    <property type="component" value="Unassembled WGS sequence"/>
</dbReference>
<gene>
    <name evidence="6" type="ORF">ACHHYP_04635</name>
</gene>
<feature type="compositionally biased region" description="Polar residues" evidence="3">
    <location>
        <begin position="893"/>
        <end position="906"/>
    </location>
</feature>
<dbReference type="SMART" id="SM00545">
    <property type="entry name" value="JmjN"/>
    <property type="match status" value="1"/>
</dbReference>
<keyword evidence="7" id="KW-1185">Reference proteome</keyword>
<dbReference type="Gene3D" id="2.60.120.650">
    <property type="entry name" value="Cupin"/>
    <property type="match status" value="1"/>
</dbReference>
<dbReference type="PANTHER" id="PTHR10694">
    <property type="entry name" value="LYSINE-SPECIFIC DEMETHYLASE"/>
    <property type="match status" value="1"/>
</dbReference>
<proteinExistence type="predicted"/>
<name>A0A1V9ZP34_ACHHY</name>
<dbReference type="STRING" id="1202772.A0A1V9ZP34"/>
<feature type="compositionally biased region" description="Basic and acidic residues" evidence="3">
    <location>
        <begin position="114"/>
        <end position="142"/>
    </location>
</feature>
<feature type="region of interest" description="Disordered" evidence="3">
    <location>
        <begin position="864"/>
        <end position="1135"/>
    </location>
</feature>
<keyword evidence="6" id="KW-0808">Transferase</keyword>
<dbReference type="PROSITE" id="PS51184">
    <property type="entry name" value="JMJC"/>
    <property type="match status" value="1"/>
</dbReference>
<evidence type="ECO:0000259" key="5">
    <source>
        <dbReference type="PROSITE" id="PS51184"/>
    </source>
</evidence>
<organism evidence="6 7">
    <name type="scientific">Achlya hypogyna</name>
    <name type="common">Oomycete</name>
    <name type="synonym">Protoachlya hypogyna</name>
    <dbReference type="NCBI Taxonomy" id="1202772"/>
    <lineage>
        <taxon>Eukaryota</taxon>
        <taxon>Sar</taxon>
        <taxon>Stramenopiles</taxon>
        <taxon>Oomycota</taxon>
        <taxon>Saprolegniomycetes</taxon>
        <taxon>Saprolegniales</taxon>
        <taxon>Achlyaceae</taxon>
        <taxon>Achlya</taxon>
    </lineage>
</organism>
<evidence type="ECO:0000313" key="7">
    <source>
        <dbReference type="Proteomes" id="UP000243579"/>
    </source>
</evidence>
<dbReference type="GO" id="GO:0000785">
    <property type="term" value="C:chromatin"/>
    <property type="evidence" value="ECO:0007669"/>
    <property type="project" value="TreeGrafter"/>
</dbReference>
<evidence type="ECO:0000256" key="2">
    <source>
        <dbReference type="ARBA" id="ARBA00023004"/>
    </source>
</evidence>
<dbReference type="AlphaFoldDB" id="A0A1V9ZP34"/>
<dbReference type="GO" id="GO:0032259">
    <property type="term" value="P:methylation"/>
    <property type="evidence" value="ECO:0007669"/>
    <property type="project" value="UniProtKB-KW"/>
</dbReference>
<dbReference type="InterPro" id="IPR004198">
    <property type="entry name" value="Znf_C5HC2"/>
</dbReference>
<dbReference type="GO" id="GO:0010468">
    <property type="term" value="P:regulation of gene expression"/>
    <property type="evidence" value="ECO:0007669"/>
    <property type="project" value="TreeGrafter"/>
</dbReference>
<protein>
    <submittedName>
        <fullName evidence="6">Histone demethylase</fullName>
    </submittedName>
</protein>
<evidence type="ECO:0000256" key="3">
    <source>
        <dbReference type="SAM" id="MobiDB-lite"/>
    </source>
</evidence>
<dbReference type="Pfam" id="PF02375">
    <property type="entry name" value="JmjN"/>
    <property type="match status" value="1"/>
</dbReference>
<dbReference type="Pfam" id="PF02928">
    <property type="entry name" value="zf-C5HC2"/>
    <property type="match status" value="1"/>
</dbReference>
<dbReference type="PANTHER" id="PTHR10694:SF33">
    <property type="entry name" value="LYSINE-SPECIFIC DEMETHYLASE 5"/>
    <property type="match status" value="1"/>
</dbReference>
<feature type="compositionally biased region" description="Basic and acidic residues" evidence="3">
    <location>
        <begin position="1052"/>
        <end position="1066"/>
    </location>
</feature>
<dbReference type="Pfam" id="PF02373">
    <property type="entry name" value="JmjC"/>
    <property type="match status" value="1"/>
</dbReference>
<evidence type="ECO:0000313" key="6">
    <source>
        <dbReference type="EMBL" id="OQR99733.1"/>
    </source>
</evidence>
<dbReference type="CDD" id="cd06503">
    <property type="entry name" value="ATP-synt_Fo_b"/>
    <property type="match status" value="1"/>
</dbReference>
<feature type="compositionally biased region" description="Low complexity" evidence="3">
    <location>
        <begin position="865"/>
        <end position="875"/>
    </location>
</feature>
<dbReference type="EMBL" id="JNBR01000043">
    <property type="protein sequence ID" value="OQR99733.1"/>
    <property type="molecule type" value="Genomic_DNA"/>
</dbReference>
<feature type="compositionally biased region" description="Basic and acidic residues" evidence="3">
    <location>
        <begin position="877"/>
        <end position="891"/>
    </location>
</feature>
<feature type="compositionally biased region" description="Basic and acidic residues" evidence="3">
    <location>
        <begin position="922"/>
        <end position="1022"/>
    </location>
</feature>
<dbReference type="InterPro" id="IPR003347">
    <property type="entry name" value="JmjC_dom"/>
</dbReference>
<dbReference type="GO" id="GO:0005634">
    <property type="term" value="C:nucleus"/>
    <property type="evidence" value="ECO:0007669"/>
    <property type="project" value="TreeGrafter"/>
</dbReference>
<feature type="region of interest" description="Disordered" evidence="3">
    <location>
        <begin position="105"/>
        <end position="209"/>
    </location>
</feature>
<keyword evidence="2" id="KW-0408">Iron</keyword>
<evidence type="ECO:0000259" key="4">
    <source>
        <dbReference type="PROSITE" id="PS51183"/>
    </source>
</evidence>
<feature type="domain" description="JmjC" evidence="5">
    <location>
        <begin position="409"/>
        <end position="575"/>
    </location>
</feature>
<dbReference type="InterPro" id="IPR003349">
    <property type="entry name" value="JmjN"/>
</dbReference>
<reference evidence="6 7" key="1">
    <citation type="journal article" date="2014" name="Genome Biol. Evol.">
        <title>The secreted proteins of Achlya hypogyna and Thraustotheca clavata identify the ancestral oomycete secretome and reveal gene acquisitions by horizontal gene transfer.</title>
        <authorList>
            <person name="Misner I."/>
            <person name="Blouin N."/>
            <person name="Leonard G."/>
            <person name="Richards T.A."/>
            <person name="Lane C.E."/>
        </authorList>
    </citation>
    <scope>NUCLEOTIDE SEQUENCE [LARGE SCALE GENOMIC DNA]</scope>
    <source>
        <strain evidence="6 7">ATCC 48635</strain>
    </source>
</reference>
<feature type="compositionally biased region" description="Basic and acidic residues" evidence="3">
    <location>
        <begin position="1098"/>
        <end position="1135"/>
    </location>
</feature>
<feature type="domain" description="JmjN" evidence="4">
    <location>
        <begin position="245"/>
        <end position="286"/>
    </location>
</feature>
<keyword evidence="1" id="KW-0479">Metal-binding</keyword>
<dbReference type="PROSITE" id="PS51183">
    <property type="entry name" value="JMJN"/>
    <property type="match status" value="1"/>
</dbReference>
<comment type="caution">
    <text evidence="6">The sequence shown here is derived from an EMBL/GenBank/DDBJ whole genome shotgun (WGS) entry which is preliminary data.</text>
</comment>
<evidence type="ECO:0000256" key="1">
    <source>
        <dbReference type="ARBA" id="ARBA00022723"/>
    </source>
</evidence>
<dbReference type="GO" id="GO:0046872">
    <property type="term" value="F:metal ion binding"/>
    <property type="evidence" value="ECO:0007669"/>
    <property type="project" value="UniProtKB-KW"/>
</dbReference>
<dbReference type="GO" id="GO:0141052">
    <property type="term" value="F:histone H3 demethylase activity"/>
    <property type="evidence" value="ECO:0007669"/>
    <property type="project" value="UniProtKB-ARBA"/>
</dbReference>
<dbReference type="SMART" id="SM00558">
    <property type="entry name" value="JmjC"/>
    <property type="match status" value="1"/>
</dbReference>
<sequence>MSSEESKKVGITDTDIYKSASHTAASAWDKTKHTASDVAAAAWDKTKQGAEVAKDKAEDVAAAAWDKTKQGAEVAKDKAADVAMAAWDKTKEGAVSAKDKVVDTATSAWGTTKEGAETAKDKTSDAAAASRDKTKETEEGLSDKATGGANRGKEIAKESHESSKGKTPGSYASVDSDSSIEMWSGDEAPTQVTGPKMSLGRPRRAPVRDSDKFGLARDEEAMVRLALQRSRTDVTVQADVLLPECATFRPTLEEFASPTEYIQKIAPEARKTGIAKIIPPVGWNPACMIDFDENKTEIPTRLQNIHLLQQGRAFEDGRRHTLKSYRTAADAFKLKWLKKNGLSPLVSSRELEVAYWKIVETGCEPTVIEYANDLDINLLGSGFPRSSRATKEFLRNNSRETVAFDRPEYYEETAWNLNNLPSAKGSCLSYVDAAIAGVTVPWLYFGMLFASFCWHAEDNYMYSVNYMHTGARKRWYGIPSTDCAKFEDVWKANMPARFEETPGLFFHLVTMVSPFLAKRSNVQVFSLVQNPGEFVVTFPQAYHCGFSEGFNCCEAVNFTLPDWVPFARLCSDRYRLLGRGSVFPHDRLMYLLATRQTPDQTNLKGITTINDVDPGDAAMTQAALDYDESRQCCYCLHSVFFSGVICACSEVQITCLRHAMRMCKCPPSSKAFIRWIPGDKLDKVLWLLPRSMMSHPQSPQKAKDMDHVLFDEEEKPKVAAPTAGAEAVVDENDDEKKNRGSLGYVLPVDKIKNGASTAGKLFGSAFESMKAKSSAAIEQAKQTKAGGAIASGVSTVSTKASETVGKIKDTDAYKASSSAASATLEKAKAGAAIGLEKAKHGAEFGLEKAKHGAEFGLEKAKAGAEKSAAGTASSAWEKTKESVESVKDKAMDTASSAWDTTKSTAESAKDKAMDTASSAWGKSKDSAESANEKAKDTAESAKVKTSEAKEKAKDTAESAKDMTSEAKEKAKDKTSEAKEKAKDKTSEAKEKAKDTAESAKEKSKEGAEKAPDTAESAKEKASDTASSAWDKTKEGASSAKEKASDTASSAWDKTKEGAQTAKEKASDTASTAWDKTKEGAPKQKASDTASSAFGQSKESAESAKKETKEGAESAKEKTKAGAEKAHTHVADNDSD</sequence>
<dbReference type="SUPFAM" id="SSF51197">
    <property type="entry name" value="Clavaminate synthase-like"/>
    <property type="match status" value="1"/>
</dbReference>
<dbReference type="GO" id="GO:0008168">
    <property type="term" value="F:methyltransferase activity"/>
    <property type="evidence" value="ECO:0007669"/>
    <property type="project" value="UniProtKB-KW"/>
</dbReference>
<dbReference type="Gene3D" id="1.10.287.700">
    <property type="entry name" value="Helix hairpin bin"/>
    <property type="match status" value="5"/>
</dbReference>
<accession>A0A1V9ZP34</accession>
<feature type="compositionally biased region" description="Basic and acidic residues" evidence="3">
    <location>
        <begin position="151"/>
        <end position="164"/>
    </location>
</feature>
<dbReference type="OrthoDB" id="1678912at2759"/>